<evidence type="ECO:0000256" key="1">
    <source>
        <dbReference type="SAM" id="MobiDB-lite"/>
    </source>
</evidence>
<feature type="region of interest" description="Disordered" evidence="1">
    <location>
        <begin position="88"/>
        <end position="124"/>
    </location>
</feature>
<proteinExistence type="predicted"/>
<dbReference type="EMBL" id="JBBPBK010000007">
    <property type="protein sequence ID" value="KAK9281505.1"/>
    <property type="molecule type" value="Genomic_DNA"/>
</dbReference>
<accession>A0AAP0RP86</accession>
<reference evidence="3 4" key="1">
    <citation type="journal article" date="2024" name="Plant J.">
        <title>Genome sequences and population genomics reveal climatic adaptation and genomic divergence between two closely related sweetgum species.</title>
        <authorList>
            <person name="Xu W.Q."/>
            <person name="Ren C.Q."/>
            <person name="Zhang X.Y."/>
            <person name="Comes H.P."/>
            <person name="Liu X.H."/>
            <person name="Li Y.G."/>
            <person name="Kettle C.J."/>
            <person name="Jalonen R."/>
            <person name="Gaisberger H."/>
            <person name="Ma Y.Z."/>
            <person name="Qiu Y.X."/>
        </authorList>
    </citation>
    <scope>NUCLEOTIDE SEQUENCE [LARGE SCALE GENOMIC DNA]</scope>
    <source>
        <strain evidence="3">Hangzhou</strain>
    </source>
</reference>
<feature type="region of interest" description="Disordered" evidence="1">
    <location>
        <begin position="238"/>
        <end position="265"/>
    </location>
</feature>
<gene>
    <name evidence="3" type="ORF">L1049_004408</name>
</gene>
<dbReference type="PANTHER" id="PTHR45629:SF7">
    <property type="entry name" value="DNA EXCISION REPAIR PROTEIN ERCC-6-RELATED"/>
    <property type="match status" value="1"/>
</dbReference>
<feature type="compositionally biased region" description="Basic and acidic residues" evidence="1">
    <location>
        <begin position="91"/>
        <end position="113"/>
    </location>
</feature>
<dbReference type="Gene3D" id="3.40.50.10810">
    <property type="entry name" value="Tandem AAA-ATPase domain"/>
    <property type="match status" value="1"/>
</dbReference>
<name>A0AAP0RP86_LIQFO</name>
<comment type="caution">
    <text evidence="3">The sequence shown here is derived from an EMBL/GenBank/DDBJ whole genome shotgun (WGS) entry which is preliminary data.</text>
</comment>
<dbReference type="InterPro" id="IPR027417">
    <property type="entry name" value="P-loop_NTPase"/>
</dbReference>
<feature type="compositionally biased region" description="Basic residues" evidence="1">
    <location>
        <begin position="326"/>
        <end position="343"/>
    </location>
</feature>
<keyword evidence="4" id="KW-1185">Reference proteome</keyword>
<evidence type="ECO:0000313" key="3">
    <source>
        <dbReference type="EMBL" id="KAK9281505.1"/>
    </source>
</evidence>
<feature type="domain" description="Helicase ATP-binding" evidence="2">
    <location>
        <begin position="414"/>
        <end position="528"/>
    </location>
</feature>
<dbReference type="SUPFAM" id="SSF52540">
    <property type="entry name" value="P-loop containing nucleoside triphosphate hydrolases"/>
    <property type="match status" value="1"/>
</dbReference>
<dbReference type="Proteomes" id="UP001415857">
    <property type="component" value="Unassembled WGS sequence"/>
</dbReference>
<evidence type="ECO:0000313" key="4">
    <source>
        <dbReference type="Proteomes" id="UP001415857"/>
    </source>
</evidence>
<feature type="region of interest" description="Disordered" evidence="1">
    <location>
        <begin position="147"/>
        <end position="195"/>
    </location>
</feature>
<dbReference type="GO" id="GO:0006283">
    <property type="term" value="P:transcription-coupled nucleotide-excision repair"/>
    <property type="evidence" value="ECO:0007669"/>
    <property type="project" value="TreeGrafter"/>
</dbReference>
<dbReference type="GO" id="GO:0005634">
    <property type="term" value="C:nucleus"/>
    <property type="evidence" value="ECO:0007669"/>
    <property type="project" value="TreeGrafter"/>
</dbReference>
<dbReference type="Pfam" id="PF00176">
    <property type="entry name" value="SNF2-rel_dom"/>
    <property type="match status" value="1"/>
</dbReference>
<dbReference type="GO" id="GO:0005524">
    <property type="term" value="F:ATP binding"/>
    <property type="evidence" value="ECO:0007669"/>
    <property type="project" value="InterPro"/>
</dbReference>
<dbReference type="InterPro" id="IPR000330">
    <property type="entry name" value="SNF2_N"/>
</dbReference>
<feature type="compositionally biased region" description="Polar residues" evidence="1">
    <location>
        <begin position="115"/>
        <end position="124"/>
    </location>
</feature>
<evidence type="ECO:0000259" key="2">
    <source>
        <dbReference type="PROSITE" id="PS51192"/>
    </source>
</evidence>
<sequence>MEEEEDRILLSSLGVTSANPEDIERDILVEARNDAGNTSESGVGTEEELLDKSKGIESSSNGQSKLYNKLRAVEIEIDAVASTVEQVRNTARNEEDVSDGDDSRVQGDKECDRSVLQSSPNDLTLQQALATDRLRSLKKTKAQLEKELSDFHRDNPCESIEHDKVIQNLVKEEPRPKRRSNEVQKSSKNLKKRQKTVSFDDDIDFDAVLDASAAGFVETERDELVRKGILTPFHRLKGFERGLQQPGPSNRQNVPDEEEQTDDLASASVARAVRLISEAAQARPTTKLLDSNALPKLDPPTRPFHRLNKPLKIPRSSDSEAEKNKDRKRKKKRPLPGKKWRKLISHEEKLAEENEDAKDNLVTTSYEEEYQEDVEDADDSEPPPSVTLEGGLKIPETIFSKLFDYQKVGVQWLWELHCQRAGGIIGDEMGLGKTIQVLSFLGALHFSNMYKPSIIVCPVTLLRQWKREARKWYPSFHVEMLHDSAQEPANRKKRSKSYESDYESESSLDIDSERNLSSKNTKKWDSLINRVLRSESGLLITTY</sequence>
<feature type="region of interest" description="Disordered" evidence="1">
    <location>
        <begin position="279"/>
        <end position="343"/>
    </location>
</feature>
<protein>
    <recommendedName>
        <fullName evidence="2">Helicase ATP-binding domain-containing protein</fullName>
    </recommendedName>
</protein>
<dbReference type="InterPro" id="IPR050496">
    <property type="entry name" value="SNF2_RAD54_helicase_repair"/>
</dbReference>
<feature type="region of interest" description="Disordered" evidence="1">
    <location>
        <begin position="1"/>
        <end position="63"/>
    </location>
</feature>
<feature type="compositionally biased region" description="Basic and acidic residues" evidence="1">
    <location>
        <begin position="315"/>
        <end position="325"/>
    </location>
</feature>
<organism evidence="3 4">
    <name type="scientific">Liquidambar formosana</name>
    <name type="common">Formosan gum</name>
    <dbReference type="NCBI Taxonomy" id="63359"/>
    <lineage>
        <taxon>Eukaryota</taxon>
        <taxon>Viridiplantae</taxon>
        <taxon>Streptophyta</taxon>
        <taxon>Embryophyta</taxon>
        <taxon>Tracheophyta</taxon>
        <taxon>Spermatophyta</taxon>
        <taxon>Magnoliopsida</taxon>
        <taxon>eudicotyledons</taxon>
        <taxon>Gunneridae</taxon>
        <taxon>Pentapetalae</taxon>
        <taxon>Saxifragales</taxon>
        <taxon>Altingiaceae</taxon>
        <taxon>Liquidambar</taxon>
    </lineage>
</organism>
<dbReference type="AlphaFoldDB" id="A0AAP0RP86"/>
<dbReference type="PROSITE" id="PS51192">
    <property type="entry name" value="HELICASE_ATP_BIND_1"/>
    <property type="match status" value="1"/>
</dbReference>
<dbReference type="GO" id="GO:0008094">
    <property type="term" value="F:ATP-dependent activity, acting on DNA"/>
    <property type="evidence" value="ECO:0007669"/>
    <property type="project" value="TreeGrafter"/>
</dbReference>
<dbReference type="InterPro" id="IPR038718">
    <property type="entry name" value="SNF2-like_sf"/>
</dbReference>
<dbReference type="PANTHER" id="PTHR45629">
    <property type="entry name" value="SNF2/RAD54 FAMILY MEMBER"/>
    <property type="match status" value="1"/>
</dbReference>
<dbReference type="InterPro" id="IPR014001">
    <property type="entry name" value="Helicase_ATP-bd"/>
</dbReference>
<feature type="compositionally biased region" description="Basic and acidic residues" evidence="1">
    <location>
        <begin position="147"/>
        <end position="182"/>
    </location>
</feature>